<feature type="region of interest" description="Disordered" evidence="1">
    <location>
        <begin position="42"/>
        <end position="71"/>
    </location>
</feature>
<dbReference type="AlphaFoldDB" id="A0A0D0CAH4"/>
<feature type="compositionally biased region" description="Low complexity" evidence="1">
    <location>
        <begin position="45"/>
        <end position="57"/>
    </location>
</feature>
<reference evidence="2 3" key="1">
    <citation type="submission" date="2014-04" db="EMBL/GenBank/DDBJ databases">
        <authorList>
            <consortium name="DOE Joint Genome Institute"/>
            <person name="Kuo A."/>
            <person name="Kohler A."/>
            <person name="Jargeat P."/>
            <person name="Nagy L.G."/>
            <person name="Floudas D."/>
            <person name="Copeland A."/>
            <person name="Barry K.W."/>
            <person name="Cichocki N."/>
            <person name="Veneault-Fourrey C."/>
            <person name="LaButti K."/>
            <person name="Lindquist E.A."/>
            <person name="Lipzen A."/>
            <person name="Lundell T."/>
            <person name="Morin E."/>
            <person name="Murat C."/>
            <person name="Sun H."/>
            <person name="Tunlid A."/>
            <person name="Henrissat B."/>
            <person name="Grigoriev I.V."/>
            <person name="Hibbett D.S."/>
            <person name="Martin F."/>
            <person name="Nordberg H.P."/>
            <person name="Cantor M.N."/>
            <person name="Hua S.X."/>
        </authorList>
    </citation>
    <scope>NUCLEOTIDE SEQUENCE [LARGE SCALE GENOMIC DNA]</scope>
    <source>
        <strain evidence="2 3">Ve08.2h10</strain>
    </source>
</reference>
<evidence type="ECO:0000313" key="3">
    <source>
        <dbReference type="Proteomes" id="UP000054538"/>
    </source>
</evidence>
<dbReference type="EMBL" id="KN830681">
    <property type="protein sequence ID" value="KIK72573.1"/>
    <property type="molecule type" value="Genomic_DNA"/>
</dbReference>
<dbReference type="HOGENOM" id="CLU_2740807_0_0_1"/>
<sequence>MAVGALREEDSPPINIKRVLCLNNGGLLIELNSTEAAVFKPSLGTNSTSYSSHTSQSPLAWNPLPHSATLS</sequence>
<accession>A0A0D0CAH4</accession>
<gene>
    <name evidence="2" type="ORF">PAXRUDRAFT_21833</name>
</gene>
<protein>
    <submittedName>
        <fullName evidence="2">Uncharacterized protein</fullName>
    </submittedName>
</protein>
<organism evidence="2 3">
    <name type="scientific">Paxillus rubicundulus Ve08.2h10</name>
    <dbReference type="NCBI Taxonomy" id="930991"/>
    <lineage>
        <taxon>Eukaryota</taxon>
        <taxon>Fungi</taxon>
        <taxon>Dikarya</taxon>
        <taxon>Basidiomycota</taxon>
        <taxon>Agaricomycotina</taxon>
        <taxon>Agaricomycetes</taxon>
        <taxon>Agaricomycetidae</taxon>
        <taxon>Boletales</taxon>
        <taxon>Paxilineae</taxon>
        <taxon>Paxillaceae</taxon>
        <taxon>Paxillus</taxon>
    </lineage>
</organism>
<dbReference type="Proteomes" id="UP000054538">
    <property type="component" value="Unassembled WGS sequence"/>
</dbReference>
<keyword evidence="3" id="KW-1185">Reference proteome</keyword>
<evidence type="ECO:0000256" key="1">
    <source>
        <dbReference type="SAM" id="MobiDB-lite"/>
    </source>
</evidence>
<reference evidence="3" key="2">
    <citation type="submission" date="2015-01" db="EMBL/GenBank/DDBJ databases">
        <title>Evolutionary Origins and Diversification of the Mycorrhizal Mutualists.</title>
        <authorList>
            <consortium name="DOE Joint Genome Institute"/>
            <consortium name="Mycorrhizal Genomics Consortium"/>
            <person name="Kohler A."/>
            <person name="Kuo A."/>
            <person name="Nagy L.G."/>
            <person name="Floudas D."/>
            <person name="Copeland A."/>
            <person name="Barry K.W."/>
            <person name="Cichocki N."/>
            <person name="Veneault-Fourrey C."/>
            <person name="LaButti K."/>
            <person name="Lindquist E.A."/>
            <person name="Lipzen A."/>
            <person name="Lundell T."/>
            <person name="Morin E."/>
            <person name="Murat C."/>
            <person name="Riley R."/>
            <person name="Ohm R."/>
            <person name="Sun H."/>
            <person name="Tunlid A."/>
            <person name="Henrissat B."/>
            <person name="Grigoriev I.V."/>
            <person name="Hibbett D.S."/>
            <person name="Martin F."/>
        </authorList>
    </citation>
    <scope>NUCLEOTIDE SEQUENCE [LARGE SCALE GENOMIC DNA]</scope>
    <source>
        <strain evidence="3">Ve08.2h10</strain>
    </source>
</reference>
<evidence type="ECO:0000313" key="2">
    <source>
        <dbReference type="EMBL" id="KIK72573.1"/>
    </source>
</evidence>
<proteinExistence type="predicted"/>
<name>A0A0D0CAH4_9AGAM</name>
<dbReference type="InParanoid" id="A0A0D0CAH4"/>